<keyword evidence="5" id="KW-0862">Zinc</keyword>
<evidence type="ECO:0000256" key="11">
    <source>
        <dbReference type="PIRNR" id="PIRNR016992"/>
    </source>
</evidence>
<keyword evidence="6 11" id="KW-0805">Transcription regulation</keyword>
<dbReference type="PANTHER" id="PTHR45658:SF92">
    <property type="entry name" value="GATA TRANSCRIPTION FACTOR 5"/>
    <property type="match status" value="1"/>
</dbReference>
<feature type="compositionally biased region" description="Polar residues" evidence="13">
    <location>
        <begin position="249"/>
        <end position="264"/>
    </location>
</feature>
<dbReference type="PROSITE" id="PS50114">
    <property type="entry name" value="GATA_ZN_FINGER_2"/>
    <property type="match status" value="1"/>
</dbReference>
<accession>A0A8X7QY68</accession>
<dbReference type="GO" id="GO:0005634">
    <property type="term" value="C:nucleus"/>
    <property type="evidence" value="ECO:0007669"/>
    <property type="project" value="UniProtKB-SubCell"/>
</dbReference>
<keyword evidence="7 11" id="KW-0238">DNA-binding</keyword>
<dbReference type="Gene3D" id="3.30.50.10">
    <property type="entry name" value="Erythroid Transcription Factor GATA-1, subunit A"/>
    <property type="match status" value="1"/>
</dbReference>
<evidence type="ECO:0000313" key="15">
    <source>
        <dbReference type="EMBL" id="KAG2278037.1"/>
    </source>
</evidence>
<dbReference type="PROSITE" id="PS00344">
    <property type="entry name" value="GATA_ZN_FINGER_1"/>
    <property type="match status" value="1"/>
</dbReference>
<dbReference type="InterPro" id="IPR016679">
    <property type="entry name" value="TF_GATA_pln"/>
</dbReference>
<comment type="similarity">
    <text evidence="2 11">Belongs to the type IV zinc-finger family. Class A subfamily.</text>
</comment>
<feature type="compositionally biased region" description="Low complexity" evidence="13">
    <location>
        <begin position="104"/>
        <end position="130"/>
    </location>
</feature>
<evidence type="ECO:0000256" key="2">
    <source>
        <dbReference type="ARBA" id="ARBA00005694"/>
    </source>
</evidence>
<evidence type="ECO:0000256" key="13">
    <source>
        <dbReference type="SAM" id="MobiDB-lite"/>
    </source>
</evidence>
<evidence type="ECO:0000256" key="9">
    <source>
        <dbReference type="ARBA" id="ARBA00023163"/>
    </source>
</evidence>
<keyword evidence="16" id="KW-1185">Reference proteome</keyword>
<comment type="subcellular location">
    <subcellularLocation>
        <location evidence="1 11">Nucleus</location>
    </subcellularLocation>
</comment>
<evidence type="ECO:0000256" key="3">
    <source>
        <dbReference type="ARBA" id="ARBA00022723"/>
    </source>
</evidence>
<feature type="region of interest" description="Disordered" evidence="13">
    <location>
        <begin position="236"/>
        <end position="264"/>
    </location>
</feature>
<dbReference type="Pfam" id="PF00320">
    <property type="entry name" value="GATA"/>
    <property type="match status" value="1"/>
</dbReference>
<feature type="domain" description="GATA-type" evidence="14">
    <location>
        <begin position="170"/>
        <end position="206"/>
    </location>
</feature>
<evidence type="ECO:0000256" key="10">
    <source>
        <dbReference type="ARBA" id="ARBA00023242"/>
    </source>
</evidence>
<dbReference type="CDD" id="cd00202">
    <property type="entry name" value="ZnF_GATA"/>
    <property type="match status" value="1"/>
</dbReference>
<evidence type="ECO:0000256" key="4">
    <source>
        <dbReference type="ARBA" id="ARBA00022771"/>
    </source>
</evidence>
<evidence type="ECO:0000256" key="8">
    <source>
        <dbReference type="ARBA" id="ARBA00023159"/>
    </source>
</evidence>
<organism evidence="15 16">
    <name type="scientific">Brassica carinata</name>
    <name type="common">Ethiopian mustard</name>
    <name type="synonym">Abyssinian cabbage</name>
    <dbReference type="NCBI Taxonomy" id="52824"/>
    <lineage>
        <taxon>Eukaryota</taxon>
        <taxon>Viridiplantae</taxon>
        <taxon>Streptophyta</taxon>
        <taxon>Embryophyta</taxon>
        <taxon>Tracheophyta</taxon>
        <taxon>Spermatophyta</taxon>
        <taxon>Magnoliopsida</taxon>
        <taxon>eudicotyledons</taxon>
        <taxon>Gunneridae</taxon>
        <taxon>Pentapetalae</taxon>
        <taxon>rosids</taxon>
        <taxon>malvids</taxon>
        <taxon>Brassicales</taxon>
        <taxon>Brassicaceae</taxon>
        <taxon>Brassiceae</taxon>
        <taxon>Brassica</taxon>
    </lineage>
</organism>
<sequence>MERVEAALKSSVRKDMAFKTTLPVYEDFLAVTTAEDFSVDDFFDLSKDDVFTEEEAEPKTHQEMLHVSSEEPQDKGDALRRSNDGFGPCSLKSRTKRNRNGTNFWSLGSSSSSGPSSSNSTSSSSSDPSNTWFSGAELLEPVFTSEKPPVHKKHKKGSAESVCSGQLLLQQPSRRCSHCGVQKTPQWRAGPMGAKTLCNACGVRYKSGRLLPEYRPACSPTFSSELHSNHHRKVMEMRRKKEPTDDNETGLNQLVQSPQAVPSY</sequence>
<feature type="compositionally biased region" description="Basic and acidic residues" evidence="13">
    <location>
        <begin position="57"/>
        <end position="83"/>
    </location>
</feature>
<dbReference type="PIRSF" id="PIRSF016992">
    <property type="entry name" value="TF_GATA_plant"/>
    <property type="match status" value="1"/>
</dbReference>
<dbReference type="OrthoDB" id="2162994at2759"/>
<dbReference type="GO" id="GO:0043565">
    <property type="term" value="F:sequence-specific DNA binding"/>
    <property type="evidence" value="ECO:0007669"/>
    <property type="project" value="InterPro"/>
</dbReference>
<evidence type="ECO:0000259" key="14">
    <source>
        <dbReference type="PROSITE" id="PS50114"/>
    </source>
</evidence>
<dbReference type="AlphaFoldDB" id="A0A8X7QY68"/>
<dbReference type="GO" id="GO:0045893">
    <property type="term" value="P:positive regulation of DNA-templated transcription"/>
    <property type="evidence" value="ECO:0007669"/>
    <property type="project" value="InterPro"/>
</dbReference>
<comment type="caution">
    <text evidence="15">The sequence shown here is derived from an EMBL/GenBank/DDBJ whole genome shotgun (WGS) entry which is preliminary data.</text>
</comment>
<dbReference type="PANTHER" id="PTHR45658">
    <property type="entry name" value="GATA TRANSCRIPTION FACTOR"/>
    <property type="match status" value="1"/>
</dbReference>
<reference evidence="15 16" key="1">
    <citation type="submission" date="2020-02" db="EMBL/GenBank/DDBJ databases">
        <authorList>
            <person name="Ma Q."/>
            <person name="Huang Y."/>
            <person name="Song X."/>
            <person name="Pei D."/>
        </authorList>
    </citation>
    <scope>NUCLEOTIDE SEQUENCE [LARGE SCALE GENOMIC DNA]</scope>
    <source>
        <strain evidence="15">Sxm20200214</strain>
        <tissue evidence="15">Leaf</tissue>
    </source>
</reference>
<keyword evidence="9 11" id="KW-0804">Transcription</keyword>
<evidence type="ECO:0000256" key="1">
    <source>
        <dbReference type="ARBA" id="ARBA00004123"/>
    </source>
</evidence>
<evidence type="ECO:0000256" key="12">
    <source>
        <dbReference type="PROSITE-ProRule" id="PRU00094"/>
    </source>
</evidence>
<dbReference type="GO" id="GO:0008270">
    <property type="term" value="F:zinc ion binding"/>
    <property type="evidence" value="ECO:0007669"/>
    <property type="project" value="UniProtKB-KW"/>
</dbReference>
<dbReference type="SMART" id="SM00401">
    <property type="entry name" value="ZnF_GATA"/>
    <property type="match status" value="1"/>
</dbReference>
<comment type="function">
    <text evidence="11">Transcriptional activator that specifically binds 5'-GATA-3' or 5'-GAT-3' motifs within gene promoters.</text>
</comment>
<dbReference type="FunFam" id="3.30.50.10:FF:000018">
    <property type="entry name" value="GATA transcription factor"/>
    <property type="match status" value="1"/>
</dbReference>
<name>A0A8X7QY68_BRACI</name>
<keyword evidence="3" id="KW-0479">Metal-binding</keyword>
<dbReference type="InterPro" id="IPR051140">
    <property type="entry name" value="GATA_TF"/>
</dbReference>
<evidence type="ECO:0000256" key="7">
    <source>
        <dbReference type="ARBA" id="ARBA00023125"/>
    </source>
</evidence>
<dbReference type="InterPro" id="IPR000679">
    <property type="entry name" value="Znf_GATA"/>
</dbReference>
<dbReference type="SUPFAM" id="SSF57716">
    <property type="entry name" value="Glucocorticoid receptor-like (DNA-binding domain)"/>
    <property type="match status" value="1"/>
</dbReference>
<evidence type="ECO:0000256" key="6">
    <source>
        <dbReference type="ARBA" id="ARBA00023015"/>
    </source>
</evidence>
<keyword evidence="8 11" id="KW-0010">Activator</keyword>
<dbReference type="Proteomes" id="UP000886595">
    <property type="component" value="Unassembled WGS sequence"/>
</dbReference>
<evidence type="ECO:0000256" key="5">
    <source>
        <dbReference type="ARBA" id="ARBA00022833"/>
    </source>
</evidence>
<feature type="region of interest" description="Disordered" evidence="13">
    <location>
        <begin position="53"/>
        <end position="130"/>
    </location>
</feature>
<dbReference type="EMBL" id="JAAMPC010000012">
    <property type="protein sequence ID" value="KAG2278037.1"/>
    <property type="molecule type" value="Genomic_DNA"/>
</dbReference>
<keyword evidence="4 12" id="KW-0863">Zinc-finger</keyword>
<dbReference type="GO" id="GO:0030154">
    <property type="term" value="P:cell differentiation"/>
    <property type="evidence" value="ECO:0007669"/>
    <property type="project" value="TreeGrafter"/>
</dbReference>
<gene>
    <name evidence="15" type="ORF">Bca52824_060592</name>
</gene>
<keyword evidence="10 11" id="KW-0539">Nucleus</keyword>
<protein>
    <recommendedName>
        <fullName evidence="11">GATA transcription factor</fullName>
    </recommendedName>
</protein>
<dbReference type="InterPro" id="IPR013088">
    <property type="entry name" value="Znf_NHR/GATA"/>
</dbReference>
<evidence type="ECO:0000313" key="16">
    <source>
        <dbReference type="Proteomes" id="UP000886595"/>
    </source>
</evidence>
<proteinExistence type="inferred from homology"/>